<dbReference type="Proteomes" id="UP000634522">
    <property type="component" value="Unassembled WGS sequence"/>
</dbReference>
<protein>
    <recommendedName>
        <fullName evidence="1">Sulfur carrier protein FdhD</fullName>
    </recommendedName>
</protein>
<gene>
    <name evidence="1" type="primary">fdhD</name>
    <name evidence="2" type="ORF">GPA27_23190</name>
</gene>
<comment type="subcellular location">
    <subcellularLocation>
        <location evidence="1">Cytoplasm</location>
    </subcellularLocation>
</comment>
<dbReference type="PANTHER" id="PTHR30592">
    <property type="entry name" value="FORMATE DEHYDROGENASE"/>
    <property type="match status" value="1"/>
</dbReference>
<accession>A0ABX1NLT0</accession>
<evidence type="ECO:0000256" key="1">
    <source>
        <dbReference type="HAMAP-Rule" id="MF_00187"/>
    </source>
</evidence>
<sequence length="270" mass="29828">MDRRPFFSQARCEPVVAGTVLDHNGQPQPTHMPGERALTIYLDKREIVTLMTLGQNPEALVLGYLRNQRLIDDLYDISEIQVSWEVNAAAVSTRRGDAGERCEEVLRRRTVTSGCGQGTLFGNALERLQTLGGGFKVARSSIFELLAKVRQLDTVYKRSGAVHGCVLADGAEILHHVEDIGRHNAVDSISGLMWMRGEQGSDKLFYTTGRLTSEMVIKGAEMGIPVLISRSGTTEMGLDVARHCGVTLIGRAKHDRFLVFSGSERVEFNR</sequence>
<proteinExistence type="inferred from homology"/>
<dbReference type="InterPro" id="IPR016193">
    <property type="entry name" value="Cytidine_deaminase-like"/>
</dbReference>
<comment type="similarity">
    <text evidence="1">Belongs to the FdhD family.</text>
</comment>
<dbReference type="PANTHER" id="PTHR30592:SF4">
    <property type="entry name" value="SULFUR CARRIER PROTEIN FDHD"/>
    <property type="match status" value="1"/>
</dbReference>
<dbReference type="Pfam" id="PF02634">
    <property type="entry name" value="FdhD-NarQ"/>
    <property type="match status" value="1"/>
</dbReference>
<keyword evidence="1" id="KW-0501">Molybdenum cofactor biosynthesis</keyword>
<dbReference type="Gene3D" id="3.40.140.10">
    <property type="entry name" value="Cytidine Deaminase, domain 2"/>
    <property type="match status" value="1"/>
</dbReference>
<dbReference type="EMBL" id="WTVS01000070">
    <property type="protein sequence ID" value="NMG00285.1"/>
    <property type="molecule type" value="Genomic_DNA"/>
</dbReference>
<dbReference type="InterPro" id="IPR003786">
    <property type="entry name" value="FdhD"/>
</dbReference>
<feature type="active site" description="Cysteine persulfide intermediate" evidence="1">
    <location>
        <position position="115"/>
    </location>
</feature>
<dbReference type="PIRSF" id="PIRSF015626">
    <property type="entry name" value="FdhD"/>
    <property type="match status" value="1"/>
</dbReference>
<organism evidence="2 3">
    <name type="scientific">Aromatoleum toluolicum</name>
    <dbReference type="NCBI Taxonomy" id="90060"/>
    <lineage>
        <taxon>Bacteria</taxon>
        <taxon>Pseudomonadati</taxon>
        <taxon>Pseudomonadota</taxon>
        <taxon>Betaproteobacteria</taxon>
        <taxon>Rhodocyclales</taxon>
        <taxon>Rhodocyclaceae</taxon>
        <taxon>Aromatoleum</taxon>
    </lineage>
</organism>
<reference evidence="2 3" key="1">
    <citation type="submission" date="2019-12" db="EMBL/GenBank/DDBJ databases">
        <title>Comparative genomics gives insights into the taxonomy of the Azoarcus-Aromatoleum group and reveals separate origins of nif in the plant-associated Azoarcus and non-plant-associated Aromatoleum sub-groups.</title>
        <authorList>
            <person name="Lafos M."/>
            <person name="Maluk M."/>
            <person name="Batista M."/>
            <person name="Junghare M."/>
            <person name="Carmona M."/>
            <person name="Faoro H."/>
            <person name="Cruz L.M."/>
            <person name="Battistoni F."/>
            <person name="De Souza E."/>
            <person name="Pedrosa F."/>
            <person name="Chen W.-M."/>
            <person name="Poole P.S."/>
            <person name="Dixon R.A."/>
            <person name="James E.K."/>
        </authorList>
    </citation>
    <scope>NUCLEOTIDE SEQUENCE [LARGE SCALE GENOMIC DNA]</scope>
    <source>
        <strain evidence="2 3">T</strain>
    </source>
</reference>
<dbReference type="HAMAP" id="MF_00187">
    <property type="entry name" value="FdhD"/>
    <property type="match status" value="1"/>
</dbReference>
<evidence type="ECO:0000313" key="3">
    <source>
        <dbReference type="Proteomes" id="UP000634522"/>
    </source>
</evidence>
<keyword evidence="3" id="KW-1185">Reference proteome</keyword>
<comment type="caution">
    <text evidence="1">Lacks conserved residue(s) required for the propagation of feature annotation.</text>
</comment>
<comment type="function">
    <text evidence="1">Required for formate dehydrogenase (FDH) activity. Acts as a sulfur carrier protein that transfers sulfur from IscS to the molybdenum cofactor prior to its insertion into FDH.</text>
</comment>
<comment type="caution">
    <text evidence="2">The sequence shown here is derived from an EMBL/GenBank/DDBJ whole genome shotgun (WGS) entry which is preliminary data.</text>
</comment>
<name>A0ABX1NLT0_9RHOO</name>
<evidence type="ECO:0000313" key="2">
    <source>
        <dbReference type="EMBL" id="NMG00285.1"/>
    </source>
</evidence>
<dbReference type="Gene3D" id="3.10.20.10">
    <property type="match status" value="1"/>
</dbReference>
<keyword evidence="1" id="KW-0963">Cytoplasm</keyword>
<dbReference type="SUPFAM" id="SSF53927">
    <property type="entry name" value="Cytidine deaminase-like"/>
    <property type="match status" value="1"/>
</dbReference>